<gene>
    <name evidence="14" type="ORF">FCM35_KLT17432</name>
</gene>
<dbReference type="EMBL" id="SWLB01000005">
    <property type="protein sequence ID" value="KAF3338595.1"/>
    <property type="molecule type" value="Genomic_DNA"/>
</dbReference>
<dbReference type="EC" id="3.1.3.16" evidence="4"/>
<dbReference type="InterPro" id="IPR001932">
    <property type="entry name" value="PPM-type_phosphatase-like_dom"/>
</dbReference>
<keyword evidence="8 12" id="KW-0904">Protein phosphatase</keyword>
<evidence type="ECO:0000256" key="3">
    <source>
        <dbReference type="ARBA" id="ARBA00006702"/>
    </source>
</evidence>
<comment type="catalytic activity">
    <reaction evidence="11">
        <text>O-phospho-L-threonyl-[protein] + H2O = L-threonyl-[protein] + phosphate</text>
        <dbReference type="Rhea" id="RHEA:47004"/>
        <dbReference type="Rhea" id="RHEA-COMP:11060"/>
        <dbReference type="Rhea" id="RHEA-COMP:11605"/>
        <dbReference type="ChEBI" id="CHEBI:15377"/>
        <dbReference type="ChEBI" id="CHEBI:30013"/>
        <dbReference type="ChEBI" id="CHEBI:43474"/>
        <dbReference type="ChEBI" id="CHEBI:61977"/>
        <dbReference type="EC" id="3.1.3.16"/>
    </reaction>
</comment>
<keyword evidence="5" id="KW-0479">Metal-binding</keyword>
<accession>A0A833VRE6</accession>
<evidence type="ECO:0000313" key="15">
    <source>
        <dbReference type="Proteomes" id="UP000623129"/>
    </source>
</evidence>
<keyword evidence="6 12" id="KW-0378">Hydrolase</keyword>
<comment type="catalytic activity">
    <reaction evidence="10">
        <text>O-phospho-L-seryl-[protein] + H2O = L-seryl-[protein] + phosphate</text>
        <dbReference type="Rhea" id="RHEA:20629"/>
        <dbReference type="Rhea" id="RHEA-COMP:9863"/>
        <dbReference type="Rhea" id="RHEA-COMP:11604"/>
        <dbReference type="ChEBI" id="CHEBI:15377"/>
        <dbReference type="ChEBI" id="CHEBI:29999"/>
        <dbReference type="ChEBI" id="CHEBI:43474"/>
        <dbReference type="ChEBI" id="CHEBI:83421"/>
        <dbReference type="EC" id="3.1.3.16"/>
    </reaction>
</comment>
<dbReference type="PROSITE" id="PS01032">
    <property type="entry name" value="PPM_1"/>
    <property type="match status" value="1"/>
</dbReference>
<keyword evidence="15" id="KW-1185">Reference proteome</keyword>
<proteinExistence type="inferred from homology"/>
<evidence type="ECO:0000256" key="11">
    <source>
        <dbReference type="ARBA" id="ARBA00048336"/>
    </source>
</evidence>
<evidence type="ECO:0000256" key="8">
    <source>
        <dbReference type="ARBA" id="ARBA00022912"/>
    </source>
</evidence>
<keyword evidence="9" id="KW-0464">Manganese</keyword>
<evidence type="ECO:0000256" key="2">
    <source>
        <dbReference type="ARBA" id="ARBA00001946"/>
    </source>
</evidence>
<name>A0A833VRE6_9POAL</name>
<dbReference type="Gene3D" id="3.60.40.10">
    <property type="entry name" value="PPM-type phosphatase domain"/>
    <property type="match status" value="1"/>
</dbReference>
<sequence length="339" mass="38573">MGGCSSGFRNRFPFHRVPDMNGDGISPHGKYSYGYASTQGRREHMEDISDARTGTVSGQVIGYFAVYDGHGGKKAAEYLKDHLYNIIIGHPSFFIDTTTALEESYNKMDEELLSTRIVEDGSTASTVIIFQNQFFVAHIGDSRVVISRRDKEGIAITKDHRPDLTEERVRIEAAGGQVTFKGTWRINDKIAISRAFGDRHLKRFVVPVPDIVEEVIDESLEFIIIASDGLWDTLSNQEAVDIVKSKEDDMKEAASLLMLKSGSNDNTEKDFGWEYGMRNRSSQSSGFFFGDVHGMRYRFNRYWQQELGACQMFASYVIEWLRRSLLRRYSIVNLPERHC</sequence>
<evidence type="ECO:0000256" key="7">
    <source>
        <dbReference type="ARBA" id="ARBA00022842"/>
    </source>
</evidence>
<evidence type="ECO:0000256" key="6">
    <source>
        <dbReference type="ARBA" id="ARBA00022801"/>
    </source>
</evidence>
<dbReference type="GO" id="GO:0004722">
    <property type="term" value="F:protein serine/threonine phosphatase activity"/>
    <property type="evidence" value="ECO:0007669"/>
    <property type="project" value="UniProtKB-EC"/>
</dbReference>
<organism evidence="14 15">
    <name type="scientific">Carex littledalei</name>
    <dbReference type="NCBI Taxonomy" id="544730"/>
    <lineage>
        <taxon>Eukaryota</taxon>
        <taxon>Viridiplantae</taxon>
        <taxon>Streptophyta</taxon>
        <taxon>Embryophyta</taxon>
        <taxon>Tracheophyta</taxon>
        <taxon>Spermatophyta</taxon>
        <taxon>Magnoliopsida</taxon>
        <taxon>Liliopsida</taxon>
        <taxon>Poales</taxon>
        <taxon>Cyperaceae</taxon>
        <taxon>Cyperoideae</taxon>
        <taxon>Cariceae</taxon>
        <taxon>Carex</taxon>
        <taxon>Carex subgen. Euthyceras</taxon>
    </lineage>
</organism>
<dbReference type="CDD" id="cd00143">
    <property type="entry name" value="PP2Cc"/>
    <property type="match status" value="1"/>
</dbReference>
<comment type="cofactor">
    <cofactor evidence="1">
        <name>Mn(2+)</name>
        <dbReference type="ChEBI" id="CHEBI:29035"/>
    </cofactor>
</comment>
<evidence type="ECO:0000256" key="10">
    <source>
        <dbReference type="ARBA" id="ARBA00047761"/>
    </source>
</evidence>
<evidence type="ECO:0000313" key="14">
    <source>
        <dbReference type="EMBL" id="KAF3338595.1"/>
    </source>
</evidence>
<dbReference type="Pfam" id="PF00481">
    <property type="entry name" value="PP2C"/>
    <property type="match status" value="1"/>
</dbReference>
<dbReference type="GO" id="GO:0046872">
    <property type="term" value="F:metal ion binding"/>
    <property type="evidence" value="ECO:0007669"/>
    <property type="project" value="UniProtKB-KW"/>
</dbReference>
<dbReference type="AlphaFoldDB" id="A0A833VRE6"/>
<dbReference type="OrthoDB" id="343114at2759"/>
<feature type="domain" description="PPM-type phosphatase" evidence="13">
    <location>
        <begin position="32"/>
        <end position="339"/>
    </location>
</feature>
<dbReference type="SMART" id="SM00332">
    <property type="entry name" value="PP2Cc"/>
    <property type="match status" value="1"/>
</dbReference>
<dbReference type="Proteomes" id="UP000623129">
    <property type="component" value="Unassembled WGS sequence"/>
</dbReference>
<comment type="caution">
    <text evidence="14">The sequence shown here is derived from an EMBL/GenBank/DDBJ whole genome shotgun (WGS) entry which is preliminary data.</text>
</comment>
<keyword evidence="7" id="KW-0460">Magnesium</keyword>
<evidence type="ECO:0000256" key="5">
    <source>
        <dbReference type="ARBA" id="ARBA00022723"/>
    </source>
</evidence>
<dbReference type="PANTHER" id="PTHR47992">
    <property type="entry name" value="PROTEIN PHOSPHATASE"/>
    <property type="match status" value="1"/>
</dbReference>
<evidence type="ECO:0000256" key="12">
    <source>
        <dbReference type="RuleBase" id="RU003465"/>
    </source>
</evidence>
<dbReference type="PROSITE" id="PS51746">
    <property type="entry name" value="PPM_2"/>
    <property type="match status" value="1"/>
</dbReference>
<dbReference type="SUPFAM" id="SSF81606">
    <property type="entry name" value="PP2C-like"/>
    <property type="match status" value="1"/>
</dbReference>
<evidence type="ECO:0000256" key="9">
    <source>
        <dbReference type="ARBA" id="ARBA00023211"/>
    </source>
</evidence>
<evidence type="ECO:0000259" key="13">
    <source>
        <dbReference type="PROSITE" id="PS51746"/>
    </source>
</evidence>
<comment type="similarity">
    <text evidence="3 12">Belongs to the PP2C family.</text>
</comment>
<evidence type="ECO:0000256" key="4">
    <source>
        <dbReference type="ARBA" id="ARBA00013081"/>
    </source>
</evidence>
<protein>
    <recommendedName>
        <fullName evidence="4">protein-serine/threonine phosphatase</fullName>
        <ecNumber evidence="4">3.1.3.16</ecNumber>
    </recommendedName>
</protein>
<dbReference type="InterPro" id="IPR015655">
    <property type="entry name" value="PP2C"/>
</dbReference>
<comment type="cofactor">
    <cofactor evidence="2">
        <name>Mg(2+)</name>
        <dbReference type="ChEBI" id="CHEBI:18420"/>
    </cofactor>
</comment>
<reference evidence="14" key="1">
    <citation type="submission" date="2020-01" db="EMBL/GenBank/DDBJ databases">
        <title>Genome sequence of Kobresia littledalei, the first chromosome-level genome in the family Cyperaceae.</title>
        <authorList>
            <person name="Qu G."/>
        </authorList>
    </citation>
    <scope>NUCLEOTIDE SEQUENCE</scope>
    <source>
        <strain evidence="14">C.B.Clarke</strain>
        <tissue evidence="14">Leaf</tissue>
    </source>
</reference>
<dbReference type="InterPro" id="IPR036457">
    <property type="entry name" value="PPM-type-like_dom_sf"/>
</dbReference>
<evidence type="ECO:0000256" key="1">
    <source>
        <dbReference type="ARBA" id="ARBA00001936"/>
    </source>
</evidence>
<dbReference type="InterPro" id="IPR000222">
    <property type="entry name" value="PP2C_BS"/>
</dbReference>